<organism evidence="3 4">
    <name type="scientific">Pontibacter toksunensis</name>
    <dbReference type="NCBI Taxonomy" id="1332631"/>
    <lineage>
        <taxon>Bacteria</taxon>
        <taxon>Pseudomonadati</taxon>
        <taxon>Bacteroidota</taxon>
        <taxon>Cytophagia</taxon>
        <taxon>Cytophagales</taxon>
        <taxon>Hymenobacteraceae</taxon>
        <taxon>Pontibacter</taxon>
    </lineage>
</organism>
<gene>
    <name evidence="3" type="ORF">ACFS7Z_20450</name>
</gene>
<evidence type="ECO:0000313" key="3">
    <source>
        <dbReference type="EMBL" id="MFD3002754.1"/>
    </source>
</evidence>
<keyword evidence="4" id="KW-1185">Reference proteome</keyword>
<dbReference type="InterPro" id="IPR000683">
    <property type="entry name" value="Gfo/Idh/MocA-like_OxRdtase_N"/>
</dbReference>
<dbReference type="PANTHER" id="PTHR43377:SF6">
    <property type="entry name" value="GFO_IDH_MOCA-LIKE OXIDOREDUCTASE N-TERMINAL DOMAIN-CONTAINING PROTEIN"/>
    <property type="match status" value="1"/>
</dbReference>
<feature type="domain" description="GFO/IDH/MocA-like oxidoreductase" evidence="2">
    <location>
        <begin position="130"/>
        <end position="232"/>
    </location>
</feature>
<dbReference type="Gene3D" id="3.40.50.720">
    <property type="entry name" value="NAD(P)-binding Rossmann-like Domain"/>
    <property type="match status" value="1"/>
</dbReference>
<evidence type="ECO:0000259" key="2">
    <source>
        <dbReference type="Pfam" id="PF22725"/>
    </source>
</evidence>
<dbReference type="Proteomes" id="UP001597641">
    <property type="component" value="Unassembled WGS sequence"/>
</dbReference>
<dbReference type="Pfam" id="PF22725">
    <property type="entry name" value="GFO_IDH_MocA_C3"/>
    <property type="match status" value="1"/>
</dbReference>
<reference evidence="4" key="1">
    <citation type="journal article" date="2019" name="Int. J. Syst. Evol. Microbiol.">
        <title>The Global Catalogue of Microorganisms (GCM) 10K type strain sequencing project: providing services to taxonomists for standard genome sequencing and annotation.</title>
        <authorList>
            <consortium name="The Broad Institute Genomics Platform"/>
            <consortium name="The Broad Institute Genome Sequencing Center for Infectious Disease"/>
            <person name="Wu L."/>
            <person name="Ma J."/>
        </authorList>
    </citation>
    <scope>NUCLEOTIDE SEQUENCE [LARGE SCALE GENOMIC DNA]</scope>
    <source>
        <strain evidence="4">KCTC 23984</strain>
    </source>
</reference>
<feature type="domain" description="Gfo/Idh/MocA-like oxidoreductase N-terminal" evidence="1">
    <location>
        <begin position="2"/>
        <end position="121"/>
    </location>
</feature>
<name>A0ABW6C0H2_9BACT</name>
<dbReference type="InterPro" id="IPR055170">
    <property type="entry name" value="GFO_IDH_MocA-like_dom"/>
</dbReference>
<accession>A0ABW6C0H2</accession>
<dbReference type="RefSeq" id="WP_377488761.1">
    <property type="nucleotide sequence ID" value="NZ_JBHUOX010000019.1"/>
</dbReference>
<dbReference type="EMBL" id="JBHUOX010000019">
    <property type="protein sequence ID" value="MFD3002754.1"/>
    <property type="molecule type" value="Genomic_DNA"/>
</dbReference>
<dbReference type="Gene3D" id="3.30.360.10">
    <property type="entry name" value="Dihydrodipicolinate Reductase, domain 2"/>
    <property type="match status" value="1"/>
</dbReference>
<dbReference type="PANTHER" id="PTHR43377">
    <property type="entry name" value="BILIVERDIN REDUCTASE A"/>
    <property type="match status" value="1"/>
</dbReference>
<evidence type="ECO:0000313" key="4">
    <source>
        <dbReference type="Proteomes" id="UP001597641"/>
    </source>
</evidence>
<sequence>MVNVGIIGYGYWGPNLVRNFYAANDCCVKAVADARPERLQQLEKVFPSIRGVKDAREIIYDPGIDAVVIATPVSTHFTLARKALAEGKHVLIEKPMASSVEEAELLINLAEQKGVLLMVDHTFLYTGAVEKMRQLVDGQELGNIKYLDSTRINLGLFQSDINVLWDLAPHDISILNYIVDERPYSINATGITHTNNNIENIAYLTVNYASGFIAHFNCSWTSPVKVRMMLIGGDQKMILYNDLEPTEKIKVYDTGYSYSNDEEKKRVLVDYRTGDIHVPKLATTEALLGMANDFISSVQEKKQPKSSCHLGLDVVRILEASNKSIKHCGREVVLQDITVPVIHHGHEVLI</sequence>
<proteinExistence type="predicted"/>
<evidence type="ECO:0000259" key="1">
    <source>
        <dbReference type="Pfam" id="PF01408"/>
    </source>
</evidence>
<dbReference type="InterPro" id="IPR036291">
    <property type="entry name" value="NAD(P)-bd_dom_sf"/>
</dbReference>
<dbReference type="SUPFAM" id="SSF51735">
    <property type="entry name" value="NAD(P)-binding Rossmann-fold domains"/>
    <property type="match status" value="1"/>
</dbReference>
<dbReference type="Pfam" id="PF01408">
    <property type="entry name" value="GFO_IDH_MocA"/>
    <property type="match status" value="1"/>
</dbReference>
<dbReference type="InterPro" id="IPR051450">
    <property type="entry name" value="Gfo/Idh/MocA_Oxidoreductases"/>
</dbReference>
<comment type="caution">
    <text evidence="3">The sequence shown here is derived from an EMBL/GenBank/DDBJ whole genome shotgun (WGS) entry which is preliminary data.</text>
</comment>
<dbReference type="SUPFAM" id="SSF55347">
    <property type="entry name" value="Glyceraldehyde-3-phosphate dehydrogenase-like, C-terminal domain"/>
    <property type="match status" value="1"/>
</dbReference>
<protein>
    <submittedName>
        <fullName evidence="3">Gfo/Idh/MocA family protein</fullName>
    </submittedName>
</protein>